<name>A0A8F5C0N8_9CREN</name>
<evidence type="ECO:0000256" key="4">
    <source>
        <dbReference type="ARBA" id="ARBA00022827"/>
    </source>
</evidence>
<dbReference type="GO" id="GO:0004368">
    <property type="term" value="F:glycerol-3-phosphate dehydrogenase (quinone) activity"/>
    <property type="evidence" value="ECO:0007669"/>
    <property type="project" value="UniProtKB-EC"/>
</dbReference>
<dbReference type="EC" id="1.1.5.3" evidence="7"/>
<dbReference type="Gene3D" id="3.50.50.60">
    <property type="entry name" value="FAD/NAD(P)-binding domain"/>
    <property type="match status" value="1"/>
</dbReference>
<evidence type="ECO:0000313" key="8">
    <source>
        <dbReference type="Proteomes" id="UP000694036"/>
    </source>
</evidence>
<dbReference type="InterPro" id="IPR036188">
    <property type="entry name" value="FAD/NAD-bd_sf"/>
</dbReference>
<keyword evidence="3" id="KW-0285">Flavoprotein</keyword>
<evidence type="ECO:0000256" key="3">
    <source>
        <dbReference type="ARBA" id="ARBA00022630"/>
    </source>
</evidence>
<comment type="similarity">
    <text evidence="2">Belongs to the FAD-dependent glycerol-3-phosphate dehydrogenase family.</text>
</comment>
<dbReference type="PRINTS" id="PR01001">
    <property type="entry name" value="FADG3PDH"/>
</dbReference>
<dbReference type="EMBL" id="CP077713">
    <property type="protein sequence ID" value="QXJ34790.1"/>
    <property type="molecule type" value="Genomic_DNA"/>
</dbReference>
<protein>
    <submittedName>
        <fullName evidence="7">Glycerol-3-phosphate dehydrogenase</fullName>
        <ecNumber evidence="7">1.1.5.3</ecNumber>
    </submittedName>
</protein>
<dbReference type="Gene3D" id="3.30.9.10">
    <property type="entry name" value="D-Amino Acid Oxidase, subunit A, domain 2"/>
    <property type="match status" value="1"/>
</dbReference>
<comment type="cofactor">
    <cofactor evidence="1">
        <name>FAD</name>
        <dbReference type="ChEBI" id="CHEBI:57692"/>
    </cofactor>
</comment>
<evidence type="ECO:0000256" key="2">
    <source>
        <dbReference type="ARBA" id="ARBA00007330"/>
    </source>
</evidence>
<dbReference type="AlphaFoldDB" id="A0A8F5C0N8"/>
<accession>A0A8F5C0N8</accession>
<dbReference type="InterPro" id="IPR000447">
    <property type="entry name" value="G3P_DH_FAD-dep"/>
</dbReference>
<dbReference type="InterPro" id="IPR006076">
    <property type="entry name" value="FAD-dep_OxRdtase"/>
</dbReference>
<evidence type="ECO:0000256" key="1">
    <source>
        <dbReference type="ARBA" id="ARBA00001974"/>
    </source>
</evidence>
<dbReference type="Proteomes" id="UP000694036">
    <property type="component" value="Chromosome"/>
</dbReference>
<keyword evidence="5 7" id="KW-0560">Oxidoreductase</keyword>
<evidence type="ECO:0000259" key="6">
    <source>
        <dbReference type="Pfam" id="PF01266"/>
    </source>
</evidence>
<dbReference type="GO" id="GO:0006072">
    <property type="term" value="P:glycerol-3-phosphate metabolic process"/>
    <property type="evidence" value="ECO:0007669"/>
    <property type="project" value="InterPro"/>
</dbReference>
<reference evidence="7 8" key="1">
    <citation type="journal article" date="2021" name="Environ. Microbiol.">
        <title>New insights into the diversity and evolution of the archaeal mobilome from three complete genomes of Saccharolobus shibatae.</title>
        <authorList>
            <person name="Medvedeva S."/>
            <person name="Brandt D."/>
            <person name="Cvirkaite-Krupovic V."/>
            <person name="Liu Y."/>
            <person name="Severinov K."/>
            <person name="Ishino S."/>
            <person name="Ishino Y."/>
            <person name="Prangishvili D."/>
            <person name="Kalinowski J."/>
            <person name="Krupovic M."/>
        </authorList>
    </citation>
    <scope>NUCLEOTIDE SEQUENCE [LARGE SCALE GENOMIC DNA]</scope>
    <source>
        <strain evidence="7 8">S38A</strain>
    </source>
</reference>
<dbReference type="Pfam" id="PF01266">
    <property type="entry name" value="DAO"/>
    <property type="match status" value="1"/>
</dbReference>
<dbReference type="SUPFAM" id="SSF54373">
    <property type="entry name" value="FAD-linked reductases, C-terminal domain"/>
    <property type="match status" value="1"/>
</dbReference>
<feature type="domain" description="FAD dependent oxidoreductase" evidence="6">
    <location>
        <begin position="27"/>
        <end position="381"/>
    </location>
</feature>
<gene>
    <name evidence="7" type="ORF">J5U22_01337</name>
</gene>
<sequence>MNRPELPISTFLMLGSQHITMEIKSTVTVIGGGISGLFTALDLALRGIDTMLVERGDIGSGTSGKFHGLLHSGARYAITDPESAKECIQENKIISKIAPHAVKDTGGVFLGITNDDLQFSETFMKALKEVGIEHKVVDVNEVLQSEPFINRDTKLAIWVPDKVVYGYDLMASVAVTASLNGAKILTYNEVVEFIREKDSVKGVKVFDKINNTTNVIKSDYIVNTAGPWSFKIIRMAGLEEIPIMPTAGIMAVFNQRVNNMVINRLRPPSDGDIVVPYADSSILGTTATIIEDPDNFTISDEDINMLVSEGAYLIPKLKEMKVVRSYASIRPLIRSDVSAREATRDFRLVDHEKENGLRGLVSVIGGKFTTGRLVGERVADLVSSKLGIKSVSKTAMTNLISPLDINLLDYAERIGIPKVVVKGILDRKGSLDEERYSSSLYILLSLISRGRI</sequence>
<dbReference type="PANTHER" id="PTHR11985:SF15">
    <property type="entry name" value="GLYCEROL-3-PHOSPHATE DEHYDROGENASE, MITOCHONDRIAL"/>
    <property type="match status" value="1"/>
</dbReference>
<evidence type="ECO:0000256" key="5">
    <source>
        <dbReference type="ARBA" id="ARBA00023002"/>
    </source>
</evidence>
<organism evidence="7 8">
    <name type="scientific">Saccharolobus shibatae</name>
    <dbReference type="NCBI Taxonomy" id="2286"/>
    <lineage>
        <taxon>Archaea</taxon>
        <taxon>Thermoproteota</taxon>
        <taxon>Thermoprotei</taxon>
        <taxon>Sulfolobales</taxon>
        <taxon>Sulfolobaceae</taxon>
        <taxon>Saccharolobus</taxon>
    </lineage>
</organism>
<dbReference type="PANTHER" id="PTHR11985">
    <property type="entry name" value="GLYCEROL-3-PHOSPHATE DEHYDROGENASE"/>
    <property type="match status" value="1"/>
</dbReference>
<dbReference type="SUPFAM" id="SSF51905">
    <property type="entry name" value="FAD/NAD(P)-binding domain"/>
    <property type="match status" value="1"/>
</dbReference>
<keyword evidence="4" id="KW-0274">FAD</keyword>
<proteinExistence type="inferred from homology"/>
<keyword evidence="8" id="KW-1185">Reference proteome</keyword>
<evidence type="ECO:0000313" key="7">
    <source>
        <dbReference type="EMBL" id="QXJ34790.1"/>
    </source>
</evidence>